<dbReference type="InterPro" id="IPR021345">
    <property type="entry name" value="DUF2961"/>
</dbReference>
<name>A0A8J6PD00_9FIRM</name>
<evidence type="ECO:0000313" key="1">
    <source>
        <dbReference type="EMBL" id="MBC8609782.1"/>
    </source>
</evidence>
<dbReference type="RefSeq" id="WP_154824664.1">
    <property type="nucleotide sequence ID" value="NZ_JADMNS010000001.1"/>
</dbReference>
<keyword evidence="2" id="KW-1185">Reference proteome</keyword>
<dbReference type="Gene3D" id="2.60.120.1390">
    <property type="match status" value="1"/>
</dbReference>
<reference evidence="1" key="1">
    <citation type="submission" date="2020-08" db="EMBL/GenBank/DDBJ databases">
        <title>Genome public.</title>
        <authorList>
            <person name="Liu C."/>
            <person name="Sun Q."/>
        </authorList>
    </citation>
    <scope>NUCLEOTIDE SEQUENCE</scope>
    <source>
        <strain evidence="1">NSJ-15</strain>
    </source>
</reference>
<organism evidence="1 2">
    <name type="scientific">Massiliimalia timonensis</name>
    <dbReference type="NCBI Taxonomy" id="1987501"/>
    <lineage>
        <taxon>Bacteria</taxon>
        <taxon>Bacillati</taxon>
        <taxon>Bacillota</taxon>
        <taxon>Clostridia</taxon>
        <taxon>Eubacteriales</taxon>
        <taxon>Oscillospiraceae</taxon>
        <taxon>Massiliimalia</taxon>
    </lineage>
</organism>
<dbReference type="EMBL" id="JACRTL010000001">
    <property type="protein sequence ID" value="MBC8609782.1"/>
    <property type="molecule type" value="Genomic_DNA"/>
</dbReference>
<sequence>MFNGLNMNMGNLSRLSNAQTRSISPENFTGEKGKGGMCELEQGSAKMAARDLGKGWKVNPYIVMKPGEVFEIANITGSGAVQHIWLTPTGKWRNTILRIYWEGSENPSVECPIGDFFCNGWQEYAQISSLPVCVNPGSAFNCYWEMPFRRQCRITLENRAEEEVTMYYQIDYALTEVPEDCAYFHAQFRRVNPLPYKENYVILDHVVGKGHYVGTYLAWGVNNNLWWGEGEIKFFLDDDGEYPTICGTGTEDYFCGSYDFEDPVTHDRYLPFTTPYSGFYQTSVDTLYKVQKRFGMYRFHVMDPVRFEKNLKVTIQALGWREGKRYLPLQDDIASVAFWYQTLPQAAFPRLPDKDYLEVI</sequence>
<dbReference type="Pfam" id="PF11175">
    <property type="entry name" value="DUF2961"/>
    <property type="match status" value="1"/>
</dbReference>
<accession>A0A8J6PD00</accession>
<dbReference type="AlphaFoldDB" id="A0A8J6PD00"/>
<dbReference type="Proteomes" id="UP000632659">
    <property type="component" value="Unassembled WGS sequence"/>
</dbReference>
<protein>
    <submittedName>
        <fullName evidence="1">DUF2961 domain-containing protein</fullName>
    </submittedName>
</protein>
<gene>
    <name evidence="1" type="ORF">H8702_01430</name>
</gene>
<evidence type="ECO:0000313" key="2">
    <source>
        <dbReference type="Proteomes" id="UP000632659"/>
    </source>
</evidence>
<comment type="caution">
    <text evidence="1">The sequence shown here is derived from an EMBL/GenBank/DDBJ whole genome shotgun (WGS) entry which is preliminary data.</text>
</comment>
<proteinExistence type="predicted"/>